<reference evidence="15 16" key="1">
    <citation type="submission" date="2024-02" db="EMBL/GenBank/DDBJ databases">
        <title>Chromosome-level genome assembly of the Eurasian Minnow (Phoxinus phoxinus).</title>
        <authorList>
            <person name="Oriowo T.O."/>
            <person name="Martin S."/>
            <person name="Stange M."/>
            <person name="Chrysostomakis Y."/>
            <person name="Brown T."/>
            <person name="Winkler S."/>
            <person name="Kukowka S."/>
            <person name="Myers E.W."/>
            <person name="Bohne A."/>
        </authorList>
    </citation>
    <scope>NUCLEOTIDE SEQUENCE [LARGE SCALE GENOMIC DNA]</scope>
    <source>
        <strain evidence="15">ZFMK-TIS-60720</strain>
        <tissue evidence="15">Whole Organism</tissue>
    </source>
</reference>
<gene>
    <name evidence="15" type="ORF">R3I93_019573</name>
</gene>
<feature type="compositionally biased region" description="Low complexity" evidence="13">
    <location>
        <begin position="165"/>
        <end position="176"/>
    </location>
</feature>
<comment type="function">
    <text evidence="11">May be implicated in the regulation of the transcription as a repressor of the transcriptional activity of E4TF1.</text>
</comment>
<accession>A0AAN9CBP1</accession>
<feature type="compositionally biased region" description="Basic residues" evidence="13">
    <location>
        <begin position="95"/>
        <end position="105"/>
    </location>
</feature>
<keyword evidence="10" id="KW-0539">Nucleus</keyword>
<keyword evidence="2" id="KW-0678">Repressor</keyword>
<keyword evidence="5 12" id="KW-0863">Zinc-finger</keyword>
<dbReference type="AlphaFoldDB" id="A0AAN9CBP1"/>
<dbReference type="PANTHER" id="PTHR12920">
    <property type="entry name" value="RYBP AND YAF2-RELATED"/>
    <property type="match status" value="1"/>
</dbReference>
<dbReference type="GO" id="GO:0003677">
    <property type="term" value="F:DNA binding"/>
    <property type="evidence" value="ECO:0007669"/>
    <property type="project" value="UniProtKB-KW"/>
</dbReference>
<evidence type="ECO:0000256" key="10">
    <source>
        <dbReference type="ARBA" id="ARBA00023242"/>
    </source>
</evidence>
<evidence type="ECO:0000256" key="1">
    <source>
        <dbReference type="ARBA" id="ARBA00004123"/>
    </source>
</evidence>
<dbReference type="InterPro" id="IPR036443">
    <property type="entry name" value="Znf_RanBP2_sf"/>
</dbReference>
<evidence type="ECO:0000313" key="16">
    <source>
        <dbReference type="Proteomes" id="UP001364617"/>
    </source>
</evidence>
<evidence type="ECO:0000256" key="5">
    <source>
        <dbReference type="ARBA" id="ARBA00022771"/>
    </source>
</evidence>
<keyword evidence="16" id="KW-1185">Reference proteome</keyword>
<keyword evidence="9" id="KW-0804">Transcription</keyword>
<dbReference type="SUPFAM" id="SSF90209">
    <property type="entry name" value="Ran binding protein zinc finger-like"/>
    <property type="match status" value="1"/>
</dbReference>
<dbReference type="GO" id="GO:0005634">
    <property type="term" value="C:nucleus"/>
    <property type="evidence" value="ECO:0007669"/>
    <property type="project" value="UniProtKB-SubCell"/>
</dbReference>
<feature type="compositionally biased region" description="Low complexity" evidence="13">
    <location>
        <begin position="137"/>
        <end position="146"/>
    </location>
</feature>
<evidence type="ECO:0000256" key="2">
    <source>
        <dbReference type="ARBA" id="ARBA00022491"/>
    </source>
</evidence>
<protein>
    <recommendedName>
        <fullName evidence="14">RanBP2-type domain-containing protein</fullName>
    </recommendedName>
</protein>
<dbReference type="SMART" id="SM00547">
    <property type="entry name" value="ZnF_RBZ"/>
    <property type="match status" value="1"/>
</dbReference>
<evidence type="ECO:0000256" key="7">
    <source>
        <dbReference type="ARBA" id="ARBA00023015"/>
    </source>
</evidence>
<feature type="region of interest" description="Disordered" evidence="13">
    <location>
        <begin position="1"/>
        <end position="23"/>
    </location>
</feature>
<dbReference type="InterPro" id="IPR033774">
    <property type="entry name" value="YAF2_RYBP"/>
</dbReference>
<dbReference type="FunFam" id="4.10.1060.10:FF:000009">
    <property type="entry name" value="YY1 associated factor 2"/>
    <property type="match status" value="1"/>
</dbReference>
<dbReference type="Proteomes" id="UP001364617">
    <property type="component" value="Unassembled WGS sequence"/>
</dbReference>
<evidence type="ECO:0000256" key="8">
    <source>
        <dbReference type="ARBA" id="ARBA00023125"/>
    </source>
</evidence>
<feature type="compositionally biased region" description="Polar residues" evidence="13">
    <location>
        <begin position="60"/>
        <end position="73"/>
    </location>
</feature>
<keyword evidence="8" id="KW-0238">DNA-binding</keyword>
<dbReference type="GO" id="GO:0006915">
    <property type="term" value="P:apoptotic process"/>
    <property type="evidence" value="ECO:0007669"/>
    <property type="project" value="UniProtKB-KW"/>
</dbReference>
<evidence type="ECO:0000259" key="14">
    <source>
        <dbReference type="PROSITE" id="PS50199"/>
    </source>
</evidence>
<dbReference type="PANTHER" id="PTHR12920:SF2">
    <property type="entry name" value="YY1-ASSOCIATED FACTOR 2"/>
    <property type="match status" value="1"/>
</dbReference>
<dbReference type="Pfam" id="PF17219">
    <property type="entry name" value="YAF2_RYBP"/>
    <property type="match status" value="1"/>
</dbReference>
<evidence type="ECO:0000256" key="4">
    <source>
        <dbReference type="ARBA" id="ARBA00022723"/>
    </source>
</evidence>
<evidence type="ECO:0000256" key="3">
    <source>
        <dbReference type="ARBA" id="ARBA00022703"/>
    </source>
</evidence>
<evidence type="ECO:0000256" key="13">
    <source>
        <dbReference type="SAM" id="MobiDB-lite"/>
    </source>
</evidence>
<dbReference type="InterPro" id="IPR001876">
    <property type="entry name" value="Znf_RanBP2"/>
</dbReference>
<name>A0AAN9CBP1_9TELE</name>
<evidence type="ECO:0000256" key="12">
    <source>
        <dbReference type="PROSITE-ProRule" id="PRU00322"/>
    </source>
</evidence>
<evidence type="ECO:0000256" key="11">
    <source>
        <dbReference type="ARBA" id="ARBA00058221"/>
    </source>
</evidence>
<proteinExistence type="predicted"/>
<dbReference type="GO" id="GO:0003712">
    <property type="term" value="F:transcription coregulator activity"/>
    <property type="evidence" value="ECO:0007669"/>
    <property type="project" value="TreeGrafter"/>
</dbReference>
<dbReference type="EMBL" id="JAYKXH010000021">
    <property type="protein sequence ID" value="KAK7129972.1"/>
    <property type="molecule type" value="Genomic_DNA"/>
</dbReference>
<evidence type="ECO:0000256" key="6">
    <source>
        <dbReference type="ARBA" id="ARBA00022833"/>
    </source>
</evidence>
<dbReference type="GO" id="GO:0008270">
    <property type="term" value="F:zinc ion binding"/>
    <property type="evidence" value="ECO:0007669"/>
    <property type="project" value="UniProtKB-KW"/>
</dbReference>
<keyword evidence="4" id="KW-0479">Metal-binding</keyword>
<evidence type="ECO:0000313" key="15">
    <source>
        <dbReference type="EMBL" id="KAK7129972.1"/>
    </source>
</evidence>
<keyword evidence="6" id="KW-0862">Zinc</keyword>
<dbReference type="Pfam" id="PF00641">
    <property type="entry name" value="Zn_ribbon_RanBP"/>
    <property type="match status" value="1"/>
</dbReference>
<feature type="compositionally biased region" description="Basic and acidic residues" evidence="13">
    <location>
        <begin position="74"/>
        <end position="91"/>
    </location>
</feature>
<comment type="caution">
    <text evidence="15">The sequence shown here is derived from an EMBL/GenBank/DDBJ whole genome shotgun (WGS) entry which is preliminary data.</text>
</comment>
<sequence>MGDKRSPTRPKRQAKPSSDDGYWDCSVCTFKNSAEAFKCMMCDVRKGTSTRKPRPVPQLVAQQVTQQFASPTQPKKEKKEKTEKDKNERAPTLKKNSHKKMRPRLKNVDRSSAQHLEVTVGDLTVIITDFKEKTKPSSSSSSSATSGDHHSQSGSNSDNTEKGISRSSSPRGEVSSLNGESH</sequence>
<feature type="region of interest" description="Disordered" evidence="13">
    <location>
        <begin position="47"/>
        <end position="182"/>
    </location>
</feature>
<dbReference type="InterPro" id="IPR039958">
    <property type="entry name" value="RYBP/YAF2"/>
</dbReference>
<dbReference type="Gene3D" id="4.10.1060.10">
    <property type="entry name" value="Zinc finger, RanBP2-type"/>
    <property type="match status" value="1"/>
</dbReference>
<feature type="domain" description="RanBP2-type" evidence="14">
    <location>
        <begin position="19"/>
        <end position="48"/>
    </location>
</feature>
<organism evidence="15 16">
    <name type="scientific">Phoxinus phoxinus</name>
    <name type="common">Eurasian minnow</name>
    <dbReference type="NCBI Taxonomy" id="58324"/>
    <lineage>
        <taxon>Eukaryota</taxon>
        <taxon>Metazoa</taxon>
        <taxon>Chordata</taxon>
        <taxon>Craniata</taxon>
        <taxon>Vertebrata</taxon>
        <taxon>Euteleostomi</taxon>
        <taxon>Actinopterygii</taxon>
        <taxon>Neopterygii</taxon>
        <taxon>Teleostei</taxon>
        <taxon>Ostariophysi</taxon>
        <taxon>Cypriniformes</taxon>
        <taxon>Leuciscidae</taxon>
        <taxon>Phoxininae</taxon>
        <taxon>Phoxinus</taxon>
    </lineage>
</organism>
<comment type="subcellular location">
    <subcellularLocation>
        <location evidence="1">Nucleus</location>
    </subcellularLocation>
</comment>
<dbReference type="PROSITE" id="PS50199">
    <property type="entry name" value="ZF_RANBP2_2"/>
    <property type="match status" value="1"/>
</dbReference>
<keyword evidence="7" id="KW-0805">Transcription regulation</keyword>
<evidence type="ECO:0000256" key="9">
    <source>
        <dbReference type="ARBA" id="ARBA00023163"/>
    </source>
</evidence>
<keyword evidence="3" id="KW-0053">Apoptosis</keyword>
<dbReference type="GO" id="GO:0045893">
    <property type="term" value="P:positive regulation of DNA-templated transcription"/>
    <property type="evidence" value="ECO:0007669"/>
    <property type="project" value="InterPro"/>
</dbReference>
<dbReference type="PROSITE" id="PS01358">
    <property type="entry name" value="ZF_RANBP2_1"/>
    <property type="match status" value="1"/>
</dbReference>